<protein>
    <recommendedName>
        <fullName evidence="4">microsomal epoxide hydrolase</fullName>
        <ecNumber evidence="4">3.3.2.9</ecNumber>
    </recommendedName>
</protein>
<reference evidence="9" key="1">
    <citation type="journal article" date="2023" name="Insect Mol. Biol.">
        <title>Genome sequencing provides insights into the evolution of gene families encoding plant cell wall-degrading enzymes in longhorned beetles.</title>
        <authorList>
            <person name="Shin N.R."/>
            <person name="Okamura Y."/>
            <person name="Kirsch R."/>
            <person name="Pauchet Y."/>
        </authorList>
    </citation>
    <scope>NUCLEOTIDE SEQUENCE</scope>
    <source>
        <strain evidence="9">AMC_N1</strain>
    </source>
</reference>
<dbReference type="Gene3D" id="3.40.50.1820">
    <property type="entry name" value="alpha/beta hydrolase"/>
    <property type="match status" value="2"/>
</dbReference>
<feature type="active site" description="Nucleophile" evidence="7">
    <location>
        <position position="247"/>
    </location>
</feature>
<dbReference type="Pfam" id="PF06441">
    <property type="entry name" value="EHN"/>
    <property type="match status" value="1"/>
</dbReference>
<evidence type="ECO:0000313" key="9">
    <source>
        <dbReference type="EMBL" id="KAJ8948748.1"/>
    </source>
</evidence>
<dbReference type="AlphaFoldDB" id="A0AAV8YD26"/>
<evidence type="ECO:0000313" key="10">
    <source>
        <dbReference type="Proteomes" id="UP001162162"/>
    </source>
</evidence>
<dbReference type="SUPFAM" id="SSF53474">
    <property type="entry name" value="alpha/beta-Hydrolases"/>
    <property type="match status" value="1"/>
</dbReference>
<feature type="domain" description="Epoxide hydrolase N-terminal" evidence="8">
    <location>
        <begin position="69"/>
        <end position="175"/>
    </location>
</feature>
<dbReference type="PRINTS" id="PR00412">
    <property type="entry name" value="EPOXHYDRLASE"/>
</dbReference>
<dbReference type="InterPro" id="IPR000639">
    <property type="entry name" value="Epox_hydrolase-like"/>
</dbReference>
<evidence type="ECO:0000256" key="5">
    <source>
        <dbReference type="ARBA" id="ARBA00022797"/>
    </source>
</evidence>
<dbReference type="PANTHER" id="PTHR21661">
    <property type="entry name" value="EPOXIDE HYDROLASE 1-RELATED"/>
    <property type="match status" value="1"/>
</dbReference>
<gene>
    <name evidence="9" type="ORF">NQ318_017917</name>
</gene>
<dbReference type="GO" id="GO:0033961">
    <property type="term" value="F:cis-stilbene-oxide hydrolase activity"/>
    <property type="evidence" value="ECO:0007669"/>
    <property type="project" value="UniProtKB-EC"/>
</dbReference>
<comment type="catalytic activity">
    <reaction evidence="1">
        <text>1-(4-methoxyphenyl)-N-methyl-N-[(3-methyloxetan-3-yl)methyl]methanamine + H2O = 2-{[(4-methoxybenzyl)(methyl)amino]methyl}-2-methylpropane-1,3-diol</text>
        <dbReference type="Rhea" id="RHEA:55764"/>
        <dbReference type="ChEBI" id="CHEBI:15377"/>
        <dbReference type="ChEBI" id="CHEBI:139161"/>
        <dbReference type="ChEBI" id="CHEBI:139164"/>
        <dbReference type="EC" id="3.3.2.9"/>
    </reaction>
</comment>
<dbReference type="InterPro" id="IPR010497">
    <property type="entry name" value="Epoxide_hydro_N"/>
</dbReference>
<keyword evidence="10" id="KW-1185">Reference proteome</keyword>
<sequence>MFKRPPPLIAPNAPRGRSLFVSSLRVEPFPGYRIKSVFEPPPLPKLDNETWWGIGPPNDDWKTKLLIFPLNITVPSEILEYLKWRLDTHRPLTPPLEGMAHQYGMNTKLLQEVIDYWKTEYNWTERELFLNQYPQYKLNIQGLHIHVVHKNSFEDGYKVVPILLLHGWPGSVREFYELIPYLTKPQEGRKIIFEVIAPYLPGNPNNLVLRILSSGGQAGPGGGPDGRPLQEPHGQARLRQVLCARGDFGAVILHHMAVLYPESILGFHSNMCVVHTPRAFLLNLLGTVFPSLNVRPDHHDRLYPLSEYFQRMLRETGYLHLQATKPDTIGVAMNDSPIGIAAYFLEKFITGTNRTWQLREDGGLKEAFSYRDLIDNIMIHWVTQSATTAFRLYAETFNKAHHGLGIMRKALFVVVWSRPSHPVRVPTACARFKYDFYASDAALRELYPNLLQLTDHEGGHFAAFQLPELFANDLYDAVEKFEEYHKNNVKTE</sequence>
<evidence type="ECO:0000256" key="7">
    <source>
        <dbReference type="PIRSR" id="PIRSR001112-1"/>
    </source>
</evidence>
<keyword evidence="6" id="KW-0378">Hydrolase</keyword>
<evidence type="ECO:0000256" key="2">
    <source>
        <dbReference type="ARBA" id="ARBA00004111"/>
    </source>
</evidence>
<evidence type="ECO:0000256" key="4">
    <source>
        <dbReference type="ARBA" id="ARBA00012091"/>
    </source>
</evidence>
<dbReference type="InterPro" id="IPR016292">
    <property type="entry name" value="Epoxide_hydrolase"/>
</dbReference>
<keyword evidence="5" id="KW-0058">Aromatic hydrocarbons catabolism</keyword>
<evidence type="ECO:0000256" key="1">
    <source>
        <dbReference type="ARBA" id="ARBA00000221"/>
    </source>
</evidence>
<evidence type="ECO:0000259" key="8">
    <source>
        <dbReference type="Pfam" id="PF06441"/>
    </source>
</evidence>
<comment type="subcellular location">
    <subcellularLocation>
        <location evidence="2">Microsome membrane</location>
        <topology evidence="2">Single-pass membrane protein</topology>
    </subcellularLocation>
</comment>
<evidence type="ECO:0000256" key="6">
    <source>
        <dbReference type="ARBA" id="ARBA00022801"/>
    </source>
</evidence>
<dbReference type="InterPro" id="IPR029058">
    <property type="entry name" value="AB_hydrolase_fold"/>
</dbReference>
<dbReference type="PIRSF" id="PIRSF001112">
    <property type="entry name" value="Epoxide_hydrolase"/>
    <property type="match status" value="1"/>
</dbReference>
<accession>A0AAV8YD26</accession>
<comment type="caution">
    <text evidence="9">The sequence shown here is derived from an EMBL/GenBank/DDBJ whole genome shotgun (WGS) entry which is preliminary data.</text>
</comment>
<dbReference type="PANTHER" id="PTHR21661:SF35">
    <property type="entry name" value="EPOXIDE HYDROLASE"/>
    <property type="match status" value="1"/>
</dbReference>
<proteinExistence type="inferred from homology"/>
<feature type="active site" description="Proton acceptor" evidence="7">
    <location>
        <position position="460"/>
    </location>
</feature>
<feature type="active site" description="Proton donor" evidence="7">
    <location>
        <position position="393"/>
    </location>
</feature>
<comment type="similarity">
    <text evidence="3">Belongs to the peptidase S33 family.</text>
</comment>
<evidence type="ECO:0000256" key="3">
    <source>
        <dbReference type="ARBA" id="ARBA00010088"/>
    </source>
</evidence>
<dbReference type="EMBL" id="JAPWTK010000131">
    <property type="protein sequence ID" value="KAJ8948748.1"/>
    <property type="molecule type" value="Genomic_DNA"/>
</dbReference>
<organism evidence="9 10">
    <name type="scientific">Aromia moschata</name>
    <dbReference type="NCBI Taxonomy" id="1265417"/>
    <lineage>
        <taxon>Eukaryota</taxon>
        <taxon>Metazoa</taxon>
        <taxon>Ecdysozoa</taxon>
        <taxon>Arthropoda</taxon>
        <taxon>Hexapoda</taxon>
        <taxon>Insecta</taxon>
        <taxon>Pterygota</taxon>
        <taxon>Neoptera</taxon>
        <taxon>Endopterygota</taxon>
        <taxon>Coleoptera</taxon>
        <taxon>Polyphaga</taxon>
        <taxon>Cucujiformia</taxon>
        <taxon>Chrysomeloidea</taxon>
        <taxon>Cerambycidae</taxon>
        <taxon>Cerambycinae</taxon>
        <taxon>Callichromatini</taxon>
        <taxon>Aromia</taxon>
    </lineage>
</organism>
<dbReference type="Proteomes" id="UP001162162">
    <property type="component" value="Unassembled WGS sequence"/>
</dbReference>
<name>A0AAV8YD26_9CUCU</name>
<dbReference type="GO" id="GO:0097176">
    <property type="term" value="P:epoxide metabolic process"/>
    <property type="evidence" value="ECO:0007669"/>
    <property type="project" value="TreeGrafter"/>
</dbReference>
<dbReference type="EC" id="3.3.2.9" evidence="4"/>